<name>A0A819E0P1_9BILA</name>
<dbReference type="AlphaFoldDB" id="A0A819E0P1"/>
<comment type="caution">
    <text evidence="1">The sequence shown here is derived from an EMBL/GenBank/DDBJ whole genome shotgun (WGS) entry which is preliminary data.</text>
</comment>
<sequence length="231" mass="27984">MEKMEFDDMLRLAKDIEFEQDKNHYEQRTLELNNNLNNIFPNLNELKHGDLVQFRNERLQFSFYVYKAKKGTFEQLLNKFKQYVQKIIEQNDCDEYGIPPLFNDAPLYYFKHLSPGLMYRWVYLQLIDKSMPIYDIIQKDIQLKRQCPTYRTLVNEGGFEDETLINELQHSEEKIIEDLNTFPGAYAFIFDEVRTKLNIDWRKIDSNDYCNQYSAIYLLTKWTQQLQYENQ</sequence>
<reference evidence="1" key="1">
    <citation type="submission" date="2021-02" db="EMBL/GenBank/DDBJ databases">
        <authorList>
            <person name="Nowell W R."/>
        </authorList>
    </citation>
    <scope>NUCLEOTIDE SEQUENCE</scope>
</reference>
<organism evidence="1 2">
    <name type="scientific">Rotaria sordida</name>
    <dbReference type="NCBI Taxonomy" id="392033"/>
    <lineage>
        <taxon>Eukaryota</taxon>
        <taxon>Metazoa</taxon>
        <taxon>Spiralia</taxon>
        <taxon>Gnathifera</taxon>
        <taxon>Rotifera</taxon>
        <taxon>Eurotatoria</taxon>
        <taxon>Bdelloidea</taxon>
        <taxon>Philodinida</taxon>
        <taxon>Philodinidae</taxon>
        <taxon>Rotaria</taxon>
    </lineage>
</organism>
<evidence type="ECO:0000313" key="1">
    <source>
        <dbReference type="EMBL" id="CAF3842523.1"/>
    </source>
</evidence>
<dbReference type="Proteomes" id="UP000663874">
    <property type="component" value="Unassembled WGS sequence"/>
</dbReference>
<protein>
    <submittedName>
        <fullName evidence="1">Uncharacterized protein</fullName>
    </submittedName>
</protein>
<dbReference type="EMBL" id="CAJOBE010002769">
    <property type="protein sequence ID" value="CAF3842523.1"/>
    <property type="molecule type" value="Genomic_DNA"/>
</dbReference>
<gene>
    <name evidence="1" type="ORF">FNK824_LOCUS17436</name>
</gene>
<accession>A0A819E0P1</accession>
<evidence type="ECO:0000313" key="2">
    <source>
        <dbReference type="Proteomes" id="UP000663874"/>
    </source>
</evidence>
<proteinExistence type="predicted"/>